<gene>
    <name evidence="3" type="ORF">C0Q70_15549</name>
</gene>
<evidence type="ECO:0000313" key="3">
    <source>
        <dbReference type="EMBL" id="PVD25051.1"/>
    </source>
</evidence>
<dbReference type="Pfam" id="PF00505">
    <property type="entry name" value="HMG_box"/>
    <property type="match status" value="1"/>
</dbReference>
<dbReference type="Proteomes" id="UP000245119">
    <property type="component" value="Linkage Group LG9"/>
</dbReference>
<keyword evidence="1" id="KW-0238">DNA-binding</keyword>
<keyword evidence="4" id="KW-1185">Reference proteome</keyword>
<feature type="domain" description="HMG box" evidence="2">
    <location>
        <begin position="23"/>
        <end position="73"/>
    </location>
</feature>
<dbReference type="GO" id="GO:0003677">
    <property type="term" value="F:DNA binding"/>
    <property type="evidence" value="ECO:0007669"/>
    <property type="project" value="UniProtKB-UniRule"/>
</dbReference>
<organism evidence="3 4">
    <name type="scientific">Pomacea canaliculata</name>
    <name type="common">Golden apple snail</name>
    <dbReference type="NCBI Taxonomy" id="400727"/>
    <lineage>
        <taxon>Eukaryota</taxon>
        <taxon>Metazoa</taxon>
        <taxon>Spiralia</taxon>
        <taxon>Lophotrochozoa</taxon>
        <taxon>Mollusca</taxon>
        <taxon>Gastropoda</taxon>
        <taxon>Caenogastropoda</taxon>
        <taxon>Architaenioglossa</taxon>
        <taxon>Ampullarioidea</taxon>
        <taxon>Ampullariidae</taxon>
        <taxon>Pomacea</taxon>
    </lineage>
</organism>
<dbReference type="AlphaFoldDB" id="A0A2T7NV58"/>
<protein>
    <recommendedName>
        <fullName evidence="2">HMG box domain-containing protein</fullName>
    </recommendedName>
</protein>
<evidence type="ECO:0000259" key="2">
    <source>
        <dbReference type="PROSITE" id="PS50118"/>
    </source>
</evidence>
<dbReference type="Gene3D" id="1.10.30.10">
    <property type="entry name" value="High mobility group box domain"/>
    <property type="match status" value="1"/>
</dbReference>
<keyword evidence="1" id="KW-0539">Nucleus</keyword>
<dbReference type="InterPro" id="IPR009071">
    <property type="entry name" value="HMG_box_dom"/>
</dbReference>
<dbReference type="PROSITE" id="PS50118">
    <property type="entry name" value="HMG_BOX_2"/>
    <property type="match status" value="1"/>
</dbReference>
<name>A0A2T7NV58_POMCA</name>
<comment type="caution">
    <text evidence="3">The sequence shown here is derived from an EMBL/GenBank/DDBJ whole genome shotgun (WGS) entry which is preliminary data.</text>
</comment>
<evidence type="ECO:0000313" key="4">
    <source>
        <dbReference type="Proteomes" id="UP000245119"/>
    </source>
</evidence>
<feature type="DNA-binding region" description="HMG box" evidence="1">
    <location>
        <begin position="23"/>
        <end position="73"/>
    </location>
</feature>
<dbReference type="SUPFAM" id="SSF47095">
    <property type="entry name" value="HMG-box"/>
    <property type="match status" value="1"/>
</dbReference>
<sequence length="89" mass="10939">MRYRGIEPVRLTVRTPNIKWVFNSWDKTPFFVYCEEERPNIQRQFPGISVIETNKELGRRWSRLKDRSIFQLKSFVYRYRCWRVGSTDC</sequence>
<proteinExistence type="predicted"/>
<dbReference type="GO" id="GO:0005634">
    <property type="term" value="C:nucleus"/>
    <property type="evidence" value="ECO:0007669"/>
    <property type="project" value="UniProtKB-UniRule"/>
</dbReference>
<accession>A0A2T7NV58</accession>
<dbReference type="InterPro" id="IPR036910">
    <property type="entry name" value="HMG_box_dom_sf"/>
</dbReference>
<evidence type="ECO:0000256" key="1">
    <source>
        <dbReference type="PROSITE-ProRule" id="PRU00267"/>
    </source>
</evidence>
<reference evidence="3 4" key="1">
    <citation type="submission" date="2018-04" db="EMBL/GenBank/DDBJ databases">
        <title>The genome of golden apple snail Pomacea canaliculata provides insight into stress tolerance and invasive adaptation.</title>
        <authorList>
            <person name="Liu C."/>
            <person name="Liu B."/>
            <person name="Ren Y."/>
            <person name="Zhang Y."/>
            <person name="Wang H."/>
            <person name="Li S."/>
            <person name="Jiang F."/>
            <person name="Yin L."/>
            <person name="Zhang G."/>
            <person name="Qian W."/>
            <person name="Fan W."/>
        </authorList>
    </citation>
    <scope>NUCLEOTIDE SEQUENCE [LARGE SCALE GENOMIC DNA]</scope>
    <source>
        <strain evidence="3">SZHN2017</strain>
        <tissue evidence="3">Muscle</tissue>
    </source>
</reference>
<dbReference type="EMBL" id="PZQS01000009">
    <property type="protein sequence ID" value="PVD25051.1"/>
    <property type="molecule type" value="Genomic_DNA"/>
</dbReference>